<reference evidence="2" key="1">
    <citation type="submission" date="2023-07" db="EMBL/GenBank/DDBJ databases">
        <title>Draft genome sequence of the endophytic actinobacterium Streptomyces justiciae WPN32, a potential antibiotic producer.</title>
        <authorList>
            <person name="Yasawong M."/>
            <person name="Pana W."/>
            <person name="Ganta P."/>
            <person name="Santapan N."/>
            <person name="Songngamsuk T."/>
            <person name="Phatcharaharikarn M."/>
            <person name="Kerdtoob S."/>
            <person name="Nantapong N."/>
        </authorList>
    </citation>
    <scope>NUCLEOTIDE SEQUENCE [LARGE SCALE GENOMIC DNA]</scope>
    <source>
        <strain evidence="2">WPN32</strain>
    </source>
</reference>
<proteinExistence type="predicted"/>
<keyword evidence="2" id="KW-1185">Reference proteome</keyword>
<comment type="caution">
    <text evidence="1">The sequence shown here is derived from an EMBL/GenBank/DDBJ whole genome shotgun (WGS) entry which is preliminary data.</text>
</comment>
<dbReference type="Proteomes" id="UP001257948">
    <property type="component" value="Unassembled WGS sequence"/>
</dbReference>
<evidence type="ECO:0000313" key="2">
    <source>
        <dbReference type="Proteomes" id="UP001257948"/>
    </source>
</evidence>
<dbReference type="EMBL" id="JAVTLL010000045">
    <property type="protein sequence ID" value="MDT7847234.1"/>
    <property type="molecule type" value="Genomic_DNA"/>
</dbReference>
<name>A0ABU3M8J2_9ACTN</name>
<organism evidence="1 2">
    <name type="scientific">Streptomyces justiciae</name>
    <dbReference type="NCBI Taxonomy" id="2780140"/>
    <lineage>
        <taxon>Bacteria</taxon>
        <taxon>Bacillati</taxon>
        <taxon>Actinomycetota</taxon>
        <taxon>Actinomycetes</taxon>
        <taxon>Kitasatosporales</taxon>
        <taxon>Streptomycetaceae</taxon>
        <taxon>Streptomyces</taxon>
    </lineage>
</organism>
<protein>
    <submittedName>
        <fullName evidence="1">Uncharacterized protein</fullName>
    </submittedName>
</protein>
<evidence type="ECO:0000313" key="1">
    <source>
        <dbReference type="EMBL" id="MDT7847234.1"/>
    </source>
</evidence>
<gene>
    <name evidence="1" type="ORF">RQC66_41580</name>
</gene>
<dbReference type="RefSeq" id="WP_314207429.1">
    <property type="nucleotide sequence ID" value="NZ_JAVTLL010000045.1"/>
</dbReference>
<sequence length="161" mass="16852">MSQDRDALLERAGTHIKAVMKEIKDQQPGQLAQPAGLFMSGMLTGLAAGVEILGGGTAEQSLETVNTRLAAAIGEAYIAGTLPTTPPPTATDGQPTRAEEIRELASAIGGLTAAIREDIADRQPPPVCNAPNSIETQYCELVAGHDGRHVQGISSWPKKDN</sequence>
<accession>A0ABU3M8J2</accession>